<dbReference type="RefSeq" id="WP_057845794.1">
    <property type="nucleotide sequence ID" value="NZ_LLYA01000170.1"/>
</dbReference>
<keyword evidence="3" id="KW-1185">Reference proteome</keyword>
<dbReference type="Proteomes" id="UP000052023">
    <property type="component" value="Unassembled WGS sequence"/>
</dbReference>
<gene>
    <name evidence="2" type="ORF">CQ13_07650</name>
</gene>
<dbReference type="EMBL" id="LLYA01000170">
    <property type="protein sequence ID" value="KRR21901.1"/>
    <property type="molecule type" value="Genomic_DNA"/>
</dbReference>
<feature type="compositionally biased region" description="Polar residues" evidence="1">
    <location>
        <begin position="593"/>
        <end position="604"/>
    </location>
</feature>
<name>A0A0R3MVK5_9BRAD</name>
<feature type="region of interest" description="Disordered" evidence="1">
    <location>
        <begin position="223"/>
        <end position="254"/>
    </location>
</feature>
<evidence type="ECO:0000313" key="2">
    <source>
        <dbReference type="EMBL" id="KRR21901.1"/>
    </source>
</evidence>
<protein>
    <recommendedName>
        <fullName evidence="4">Portal protein</fullName>
    </recommendedName>
</protein>
<proteinExistence type="predicted"/>
<feature type="region of interest" description="Disordered" evidence="1">
    <location>
        <begin position="593"/>
        <end position="614"/>
    </location>
</feature>
<reference evidence="2 3" key="1">
    <citation type="submission" date="2014-03" db="EMBL/GenBank/DDBJ databases">
        <title>Bradyrhizobium valentinum sp. nov., isolated from effective nodules of Lupinus mariae-josephae, a lupine endemic of basic-lime soils in Eastern Spain.</title>
        <authorList>
            <person name="Duran D."/>
            <person name="Rey L."/>
            <person name="Navarro A."/>
            <person name="Busquets A."/>
            <person name="Imperial J."/>
            <person name="Ruiz-Argueso T."/>
        </authorList>
    </citation>
    <scope>NUCLEOTIDE SEQUENCE [LARGE SCALE GENOMIC DNA]</scope>
    <source>
        <strain evidence="2 3">Ro19</strain>
    </source>
</reference>
<evidence type="ECO:0008006" key="4">
    <source>
        <dbReference type="Google" id="ProtNLM"/>
    </source>
</evidence>
<dbReference type="Pfam" id="PF16510">
    <property type="entry name" value="P22_portal"/>
    <property type="match status" value="1"/>
</dbReference>
<organism evidence="2 3">
    <name type="scientific">Bradyrhizobium retamae</name>
    <dbReference type="NCBI Taxonomy" id="1300035"/>
    <lineage>
        <taxon>Bacteria</taxon>
        <taxon>Pseudomonadati</taxon>
        <taxon>Pseudomonadota</taxon>
        <taxon>Alphaproteobacteria</taxon>
        <taxon>Hyphomicrobiales</taxon>
        <taxon>Nitrobacteraceae</taxon>
        <taxon>Bradyrhizobium</taxon>
    </lineage>
</organism>
<dbReference type="OrthoDB" id="8263171at2"/>
<dbReference type="AlphaFoldDB" id="A0A0R3MVK5"/>
<evidence type="ECO:0000313" key="3">
    <source>
        <dbReference type="Proteomes" id="UP000052023"/>
    </source>
</evidence>
<feature type="compositionally biased region" description="Basic and acidic residues" evidence="1">
    <location>
        <begin position="233"/>
        <end position="248"/>
    </location>
</feature>
<sequence length="732" mass="81343">MLKDADSYQGGGEAGDDAREKLNDAEALFTRLKSQVKADYNSKGQVNWRREAREDFDFEAGEQLNETDKSILMDAKRPIVIFNRVGTTVDSVAGQEVGNRQEVQFLPRRLGVVKKSELLTSAAKWFRQQCDAEDEESDAFRDLVVCGMGWTETRLDYEDNPEGDPKIDRTDPLEMTWDRNAKKRNLVDARRVAHIRRDVPLDEAKALCPGDPDRPFEDADYNASWIGDAGEGENPHHNDGESYNKENRGEDDDGDDKCVTLVRVQWWERVAAYLVLDPTNPENILNLGQDEFQDLSEKAKLAGGKLRFTKTTRKIYRQAYLGNVLLEVGDAPCKGHFSFKCMTGKRDRNKNTFFGIVRAMKDPARWSNKWMSQTMHIMNTTAKGGIATERGQFFDNDADGEKSWAHQDQVTMLKPGALSGANPKFIAKPVSQFPQGSYELMQYANQSLRDVSGVNVEILGMQQSGSQAASLDLQRKQSALTILQPLFDSLRRYRKEQGRLMLHIIEFYIPDGTLVKIEGPEDAQFVPLIKKDAFDGKTQYDVIVDQSATSANQKELTWAMLQQILPVIGKMLPPATWLALLKYSPLPTSAQKDISDSIAKSQEQPDPEQAARDAELKLENDKAQAKIANDKAQSDAKIKAMQAEAETRAQIARDAAQQDALLKALTAPPAVGPNGQPVQGGGGGDVAALIMGMMQEMRRDMTALASALNTPKKLIRDPQTGEIVGIAPVGMG</sequence>
<evidence type="ECO:0000256" key="1">
    <source>
        <dbReference type="SAM" id="MobiDB-lite"/>
    </source>
</evidence>
<dbReference type="InterPro" id="IPR032427">
    <property type="entry name" value="P22_portal"/>
</dbReference>
<accession>A0A0R3MVK5</accession>
<comment type="caution">
    <text evidence="2">The sequence shown here is derived from an EMBL/GenBank/DDBJ whole genome shotgun (WGS) entry which is preliminary data.</text>
</comment>